<evidence type="ECO:0000256" key="2">
    <source>
        <dbReference type="ARBA" id="ARBA00023136"/>
    </source>
</evidence>
<dbReference type="Pfam" id="PF05433">
    <property type="entry name" value="Rick_17kDa_Anti"/>
    <property type="match status" value="1"/>
</dbReference>
<dbReference type="InterPro" id="IPR008816">
    <property type="entry name" value="Gly_zipper_2TM_dom"/>
</dbReference>
<keyword evidence="5" id="KW-1185">Reference proteome</keyword>
<dbReference type="RefSeq" id="WP_180305706.1">
    <property type="nucleotide sequence ID" value="NZ_CP058952.1"/>
</dbReference>
<dbReference type="Proteomes" id="UP000510822">
    <property type="component" value="Chromosome"/>
</dbReference>
<evidence type="ECO:0000313" key="5">
    <source>
        <dbReference type="Proteomes" id="UP000510822"/>
    </source>
</evidence>
<protein>
    <submittedName>
        <fullName evidence="4">Glycine zipper 2TM domain-containing protein</fullName>
    </submittedName>
</protein>
<dbReference type="GO" id="GO:0019867">
    <property type="term" value="C:outer membrane"/>
    <property type="evidence" value="ECO:0007669"/>
    <property type="project" value="InterPro"/>
</dbReference>
<dbReference type="KEGG" id="cfon:HZU75_08655"/>
<accession>A0A7D5V9P6</accession>
<organism evidence="4 5">
    <name type="scientific">Chitinibacter fontanus</name>
    <dbReference type="NCBI Taxonomy" id="1737446"/>
    <lineage>
        <taxon>Bacteria</taxon>
        <taxon>Pseudomonadati</taxon>
        <taxon>Pseudomonadota</taxon>
        <taxon>Betaproteobacteria</taxon>
        <taxon>Neisseriales</taxon>
        <taxon>Chitinibacteraceae</taxon>
        <taxon>Chitinibacter</taxon>
    </lineage>
</organism>
<reference evidence="4 5" key="1">
    <citation type="journal article" date="2016" name="Int. J. Syst. Evol. Microbiol.">
        <title>Chitinibacter fontanus sp. nov., isolated from a spring.</title>
        <authorList>
            <person name="Sheu S.Y."/>
            <person name="Li Y.S."/>
            <person name="Young C.C."/>
            <person name="Chen W.M."/>
        </authorList>
    </citation>
    <scope>NUCLEOTIDE SEQUENCE [LARGE SCALE GENOMIC DNA]</scope>
    <source>
        <strain evidence="4 5">STM-7</strain>
    </source>
</reference>
<sequence length="181" mass="20415">MLGIVFSHHAFAYDDDWGERGHAPHWKQRDYAIVRSVTPQYETVSQPRQECRSEWVTENIPRYDGNGTVGTIVGGVAGGVLGHQIGKGRGKEVATVAGTLIGAMVGNQLGERNSLGPVYDTSQREVQRCRQVNDYSQRVRDYRVEYEYRSQVYSANMNRYPGNPGARIPVKLLVELDEDWK</sequence>
<gene>
    <name evidence="4" type="ORF">HZU75_08655</name>
</gene>
<dbReference type="EMBL" id="CP058952">
    <property type="protein sequence ID" value="QLI81595.1"/>
    <property type="molecule type" value="Genomic_DNA"/>
</dbReference>
<evidence type="ECO:0000259" key="3">
    <source>
        <dbReference type="Pfam" id="PF05433"/>
    </source>
</evidence>
<feature type="domain" description="Glycine zipper 2TM" evidence="3">
    <location>
        <begin position="69"/>
        <end position="110"/>
    </location>
</feature>
<dbReference type="PANTHER" id="PTHR35603">
    <property type="match status" value="1"/>
</dbReference>
<dbReference type="NCBIfam" id="NF008437">
    <property type="entry name" value="PRK11280.1"/>
    <property type="match status" value="1"/>
</dbReference>
<dbReference type="AlphaFoldDB" id="A0A7D5V9P6"/>
<name>A0A7D5V9P6_9NEIS</name>
<proteinExistence type="predicted"/>
<evidence type="ECO:0000313" key="4">
    <source>
        <dbReference type="EMBL" id="QLI81595.1"/>
    </source>
</evidence>
<comment type="subcellular location">
    <subcellularLocation>
        <location evidence="1">Membrane</location>
    </subcellularLocation>
</comment>
<dbReference type="InterPro" id="IPR051407">
    <property type="entry name" value="Bact_OM_lipoprot/Surf_antigen"/>
</dbReference>
<keyword evidence="2" id="KW-0472">Membrane</keyword>
<dbReference type="PANTHER" id="PTHR35603:SF2">
    <property type="entry name" value="OUTER MEMBRANE LIPOPROTEIN"/>
    <property type="match status" value="1"/>
</dbReference>
<evidence type="ECO:0000256" key="1">
    <source>
        <dbReference type="ARBA" id="ARBA00004370"/>
    </source>
</evidence>